<dbReference type="AlphaFoldDB" id="A0A4D6NDD4"/>
<evidence type="ECO:0000256" key="1">
    <source>
        <dbReference type="SAM" id="MobiDB-lite"/>
    </source>
</evidence>
<feature type="region of interest" description="Disordered" evidence="1">
    <location>
        <begin position="152"/>
        <end position="172"/>
    </location>
</feature>
<accession>A0A4D6NDD4</accession>
<dbReference type="Proteomes" id="UP000501690">
    <property type="component" value="Linkage Group LG10"/>
</dbReference>
<keyword evidence="3" id="KW-1185">Reference proteome</keyword>
<evidence type="ECO:0000313" key="2">
    <source>
        <dbReference type="EMBL" id="QCE10145.1"/>
    </source>
</evidence>
<organism evidence="2 3">
    <name type="scientific">Vigna unguiculata</name>
    <name type="common">Cowpea</name>
    <dbReference type="NCBI Taxonomy" id="3917"/>
    <lineage>
        <taxon>Eukaryota</taxon>
        <taxon>Viridiplantae</taxon>
        <taxon>Streptophyta</taxon>
        <taxon>Embryophyta</taxon>
        <taxon>Tracheophyta</taxon>
        <taxon>Spermatophyta</taxon>
        <taxon>Magnoliopsida</taxon>
        <taxon>eudicotyledons</taxon>
        <taxon>Gunneridae</taxon>
        <taxon>Pentapetalae</taxon>
        <taxon>rosids</taxon>
        <taxon>fabids</taxon>
        <taxon>Fabales</taxon>
        <taxon>Fabaceae</taxon>
        <taxon>Papilionoideae</taxon>
        <taxon>50 kb inversion clade</taxon>
        <taxon>NPAAA clade</taxon>
        <taxon>indigoferoid/millettioid clade</taxon>
        <taxon>Phaseoleae</taxon>
        <taxon>Vigna</taxon>
    </lineage>
</organism>
<evidence type="ECO:0000313" key="3">
    <source>
        <dbReference type="Proteomes" id="UP000501690"/>
    </source>
</evidence>
<reference evidence="2 3" key="1">
    <citation type="submission" date="2019-04" db="EMBL/GenBank/DDBJ databases">
        <title>An improved genome assembly and genetic linkage map for asparagus bean, Vigna unguiculata ssp. sesquipedialis.</title>
        <authorList>
            <person name="Xia Q."/>
            <person name="Zhang R."/>
            <person name="Dong Y."/>
        </authorList>
    </citation>
    <scope>NUCLEOTIDE SEQUENCE [LARGE SCALE GENOMIC DNA]</scope>
    <source>
        <tissue evidence="2">Leaf</tissue>
    </source>
</reference>
<proteinExistence type="predicted"/>
<sequence>MSSGGPPNPSKGKEIAKPKAKKAPKRPCYLIKVPPTRPSTSIPIIVANTHSAPLQSTSPAVAPMPLPSIFVPIVEATPPPVMVPKPPFVMVPIPPPVMVPTPPRTMVPTLPPITVPTPRPPLVPTTPSIMVLTPPLMMMPIPPLVVVRSEQGSYVGPSDPNAHPTTEDTIRT</sequence>
<dbReference type="EMBL" id="CP039354">
    <property type="protein sequence ID" value="QCE10145.1"/>
    <property type="molecule type" value="Genomic_DNA"/>
</dbReference>
<name>A0A4D6NDD4_VIGUN</name>
<feature type="region of interest" description="Disordered" evidence="1">
    <location>
        <begin position="1"/>
        <end position="32"/>
    </location>
</feature>
<gene>
    <name evidence="2" type="ORF">DEO72_LG10g1371</name>
</gene>
<protein>
    <submittedName>
        <fullName evidence="2">Uncharacterized protein</fullName>
    </submittedName>
</protein>